<dbReference type="InterPro" id="IPR052178">
    <property type="entry name" value="Sec_Metab_Biosynth_SDR"/>
</dbReference>
<dbReference type="SUPFAM" id="SSF51735">
    <property type="entry name" value="NAD(P)-binding Rossmann-fold domains"/>
    <property type="match status" value="1"/>
</dbReference>
<gene>
    <name evidence="5" type="ORF">EYC98_12170</name>
</gene>
<sequence>MLEQLFSLQGKTCVITGGSRGLGYAMAKAFLAAGARRVYITARKAEACEQAAAELSADGACVALPGDISQMAEIERLVAELSDREESIDVLVNNAGVGWLAPLDQFPEKGWDKVMDLNVKTPFFLTKALLPLLSAGGSVEHTASVINIGSIAGIKGVTDTFSYAPSKAAVHQMTRNLATELAERNIRVNAIAPGRFHTAMTDYAKADTASYEGELRAIPLHRWGEDPDIMGAALLLASNAGAFITGQIIAIDGGTTLT</sequence>
<evidence type="ECO:0000313" key="6">
    <source>
        <dbReference type="Proteomes" id="UP001143362"/>
    </source>
</evidence>
<dbReference type="Pfam" id="PF13561">
    <property type="entry name" value="adh_short_C2"/>
    <property type="match status" value="1"/>
</dbReference>
<dbReference type="PANTHER" id="PTHR43618:SF8">
    <property type="entry name" value="7ALPHA-HYDROXYSTEROID DEHYDROGENASE"/>
    <property type="match status" value="1"/>
</dbReference>
<comment type="caution">
    <text evidence="5">The sequence shown here is derived from an EMBL/GenBank/DDBJ whole genome shotgun (WGS) entry which is preliminary data.</text>
</comment>
<evidence type="ECO:0000313" key="5">
    <source>
        <dbReference type="EMBL" id="MCX2981619.1"/>
    </source>
</evidence>
<evidence type="ECO:0000256" key="1">
    <source>
        <dbReference type="ARBA" id="ARBA00006484"/>
    </source>
</evidence>
<name>A0ABT3THZ2_9GAMM</name>
<keyword evidence="6" id="KW-1185">Reference proteome</keyword>
<dbReference type="InterPro" id="IPR036291">
    <property type="entry name" value="NAD(P)-bd_dom_sf"/>
</dbReference>
<feature type="domain" description="Ketoreductase" evidence="4">
    <location>
        <begin position="11"/>
        <end position="194"/>
    </location>
</feature>
<dbReference type="PRINTS" id="PR00080">
    <property type="entry name" value="SDRFAMILY"/>
</dbReference>
<dbReference type="Gene3D" id="3.40.50.720">
    <property type="entry name" value="NAD(P)-binding Rossmann-like Domain"/>
    <property type="match status" value="1"/>
</dbReference>
<reference evidence="5" key="1">
    <citation type="submission" date="2019-02" db="EMBL/GenBank/DDBJ databases">
        <authorList>
            <person name="Li S.-H."/>
        </authorList>
    </citation>
    <scope>NUCLEOTIDE SEQUENCE</scope>
    <source>
        <strain evidence="5">IMCC14734</strain>
    </source>
</reference>
<dbReference type="InterPro" id="IPR002347">
    <property type="entry name" value="SDR_fam"/>
</dbReference>
<dbReference type="Proteomes" id="UP001143362">
    <property type="component" value="Unassembled WGS sequence"/>
</dbReference>
<dbReference type="PANTHER" id="PTHR43618">
    <property type="entry name" value="7-ALPHA-HYDROXYSTEROID DEHYDROGENASE"/>
    <property type="match status" value="1"/>
</dbReference>
<dbReference type="RefSeq" id="WP_279245617.1">
    <property type="nucleotide sequence ID" value="NZ_SHNN01000002.1"/>
</dbReference>
<comment type="similarity">
    <text evidence="1">Belongs to the short-chain dehydrogenases/reductases (SDR) family.</text>
</comment>
<dbReference type="EMBL" id="SHNN01000002">
    <property type="protein sequence ID" value="MCX2981619.1"/>
    <property type="molecule type" value="Genomic_DNA"/>
</dbReference>
<dbReference type="PRINTS" id="PR00081">
    <property type="entry name" value="GDHRDH"/>
</dbReference>
<proteinExistence type="inferred from homology"/>
<keyword evidence="3" id="KW-0560">Oxidoreductase</keyword>
<dbReference type="SMART" id="SM00822">
    <property type="entry name" value="PKS_KR"/>
    <property type="match status" value="1"/>
</dbReference>
<keyword evidence="2" id="KW-0521">NADP</keyword>
<evidence type="ECO:0000256" key="2">
    <source>
        <dbReference type="ARBA" id="ARBA00022857"/>
    </source>
</evidence>
<organism evidence="5 6">
    <name type="scientific">Candidatus Litorirhabdus singularis</name>
    <dbReference type="NCBI Taxonomy" id="2518993"/>
    <lineage>
        <taxon>Bacteria</taxon>
        <taxon>Pseudomonadati</taxon>
        <taxon>Pseudomonadota</taxon>
        <taxon>Gammaproteobacteria</taxon>
        <taxon>Cellvibrionales</taxon>
        <taxon>Halieaceae</taxon>
        <taxon>Candidatus Litorirhabdus</taxon>
    </lineage>
</organism>
<protein>
    <submittedName>
        <fullName evidence="5">SDR family oxidoreductase</fullName>
    </submittedName>
</protein>
<accession>A0ABT3THZ2</accession>
<evidence type="ECO:0000256" key="3">
    <source>
        <dbReference type="ARBA" id="ARBA00023002"/>
    </source>
</evidence>
<dbReference type="InterPro" id="IPR057326">
    <property type="entry name" value="KR_dom"/>
</dbReference>
<evidence type="ECO:0000259" key="4">
    <source>
        <dbReference type="SMART" id="SM00822"/>
    </source>
</evidence>